<evidence type="ECO:0000313" key="3">
    <source>
        <dbReference type="WBParaSite" id="nRc.2.0.1.t17354-RA"/>
    </source>
</evidence>
<reference evidence="3" key="1">
    <citation type="submission" date="2022-11" db="UniProtKB">
        <authorList>
            <consortium name="WormBaseParasite"/>
        </authorList>
    </citation>
    <scope>IDENTIFICATION</scope>
</reference>
<evidence type="ECO:0000256" key="1">
    <source>
        <dbReference type="SAM" id="MobiDB-lite"/>
    </source>
</evidence>
<accession>A0A915IT28</accession>
<proteinExistence type="predicted"/>
<evidence type="ECO:0000313" key="2">
    <source>
        <dbReference type="Proteomes" id="UP000887565"/>
    </source>
</evidence>
<dbReference type="WBParaSite" id="nRc.2.0.1.t17354-RA">
    <property type="protein sequence ID" value="nRc.2.0.1.t17354-RA"/>
    <property type="gene ID" value="nRc.2.0.1.g17354"/>
</dbReference>
<dbReference type="AlphaFoldDB" id="A0A915IT28"/>
<keyword evidence="2" id="KW-1185">Reference proteome</keyword>
<feature type="compositionally biased region" description="Low complexity" evidence="1">
    <location>
        <begin position="360"/>
        <end position="373"/>
    </location>
</feature>
<feature type="region of interest" description="Disordered" evidence="1">
    <location>
        <begin position="43"/>
        <end position="70"/>
    </location>
</feature>
<feature type="region of interest" description="Disordered" evidence="1">
    <location>
        <begin position="360"/>
        <end position="423"/>
    </location>
</feature>
<protein>
    <submittedName>
        <fullName evidence="3">Uncharacterized protein</fullName>
    </submittedName>
</protein>
<feature type="compositionally biased region" description="Basic and acidic residues" evidence="1">
    <location>
        <begin position="374"/>
        <end position="407"/>
    </location>
</feature>
<name>A0A915IT28_ROMCU</name>
<organism evidence="2 3">
    <name type="scientific">Romanomermis culicivorax</name>
    <name type="common">Nematode worm</name>
    <dbReference type="NCBI Taxonomy" id="13658"/>
    <lineage>
        <taxon>Eukaryota</taxon>
        <taxon>Metazoa</taxon>
        <taxon>Ecdysozoa</taxon>
        <taxon>Nematoda</taxon>
        <taxon>Enoplea</taxon>
        <taxon>Dorylaimia</taxon>
        <taxon>Mermithida</taxon>
        <taxon>Mermithoidea</taxon>
        <taxon>Mermithidae</taxon>
        <taxon>Romanomermis</taxon>
    </lineage>
</organism>
<sequence length="423" mass="47434">MFEDPRFSTMPQPQGGPFALPLPLPPPKCHSYSHSDVHSVLGVGGGDSMAADGPFQQQQPATHGRKGKAYYKEKRRTGAGSVDGLSLAGGVECHSSSVFDQTVQNTDDVIEGQKSPSRDQNGVVFRSTTTDGGEKIYESLSKGVTEKNSLLTTADVEFEKNRETKGATLDFSRPESFEFREDSNLEKNQLNNNGVSQKKTLVTEDARQVMLRNEKLLAEAEAAKKVDDQGSEVTVEVVGEVTVENLEKHTVESTTTTPEDQEKMVEPTLKPFLPKRQIAKPQNFDPMDSWRSLNSIPNLQTLRDHYQKYDLSIGREISVKENLRTKIWPTIPNRFAQPEPVYLGYDEKLPEFKKRLIETGTFDFGPPTTTTKTMAEKKSTDFRKNDDDDAEKRDEFSPNLNRNEKFRTNSSTNRPAENSDIDF</sequence>
<dbReference type="Proteomes" id="UP000887565">
    <property type="component" value="Unplaced"/>
</dbReference>
<feature type="region of interest" description="Disordered" evidence="1">
    <location>
        <begin position="1"/>
        <end position="22"/>
    </location>
</feature>